<sequence length="317" mass="33963">MPPLIRPPRLYPGARVAVVAPSGPVPAHRLEAGLDILRGWDLEPVVAPHVLDVHREFDYLAGEDLDRARDLERAWRDPSVAGVFCARGGYGAARMVELVDWNALRAFPPKVFLGYSDITTLHEAFARRLGLVTLHGPMVAAADFLKNARAQEHLRRTLFEPEAVQVIDSPGRPLVGGRARGVTFGGCLSLLSADAGVPGTRLPARGGLLFLEDIGEEPYRLDRYLTQLLRAGWLDGVTGVALGSWEDCGPYDTVRSVLRDRLGGLGGLGGLGVPIVEEFGFGHCDGALTIPFGVAGELDADAGVLRLDTPALAERSG</sequence>
<dbReference type="InterPro" id="IPR027478">
    <property type="entry name" value="LdcA_N"/>
</dbReference>
<comment type="similarity">
    <text evidence="1">Belongs to the peptidase S66 family.</text>
</comment>
<keyword evidence="9" id="KW-1185">Reference proteome</keyword>
<proteinExistence type="inferred from homology"/>
<evidence type="ECO:0000313" key="9">
    <source>
        <dbReference type="Proteomes" id="UP000634780"/>
    </source>
</evidence>
<name>A0ABS0X515_9ACTN</name>
<gene>
    <name evidence="8" type="ORF">JGB26_14400</name>
</gene>
<accession>A0ABS0X515</accession>
<dbReference type="Proteomes" id="UP000634780">
    <property type="component" value="Unassembled WGS sequence"/>
</dbReference>
<dbReference type="SUPFAM" id="SSF141986">
    <property type="entry name" value="LD-carboxypeptidase A C-terminal domain-like"/>
    <property type="match status" value="1"/>
</dbReference>
<evidence type="ECO:0000256" key="2">
    <source>
        <dbReference type="ARBA" id="ARBA00022645"/>
    </source>
</evidence>
<keyword evidence="2" id="KW-0121">Carboxypeptidase</keyword>
<dbReference type="RefSeq" id="WP_190115924.1">
    <property type="nucleotide sequence ID" value="NZ_BMVR01000004.1"/>
</dbReference>
<dbReference type="InterPro" id="IPR003507">
    <property type="entry name" value="S66_fam"/>
</dbReference>
<keyword evidence="4" id="KW-0378">Hydrolase</keyword>
<dbReference type="CDD" id="cd07025">
    <property type="entry name" value="Peptidase_S66"/>
    <property type="match status" value="1"/>
</dbReference>
<protein>
    <submittedName>
        <fullName evidence="8">LD-carboxypeptidase</fullName>
    </submittedName>
</protein>
<evidence type="ECO:0000256" key="4">
    <source>
        <dbReference type="ARBA" id="ARBA00022801"/>
    </source>
</evidence>
<evidence type="ECO:0000259" key="7">
    <source>
        <dbReference type="Pfam" id="PF17676"/>
    </source>
</evidence>
<evidence type="ECO:0000256" key="1">
    <source>
        <dbReference type="ARBA" id="ARBA00010233"/>
    </source>
</evidence>
<evidence type="ECO:0000256" key="5">
    <source>
        <dbReference type="ARBA" id="ARBA00022825"/>
    </source>
</evidence>
<dbReference type="InterPro" id="IPR040921">
    <property type="entry name" value="Peptidase_S66C"/>
</dbReference>
<dbReference type="Gene3D" id="3.40.50.10740">
    <property type="entry name" value="Class I glutamine amidotransferase-like"/>
    <property type="match status" value="1"/>
</dbReference>
<feature type="domain" description="LD-carboxypeptidase N-terminal" evidence="6">
    <location>
        <begin position="16"/>
        <end position="136"/>
    </location>
</feature>
<dbReference type="Pfam" id="PF02016">
    <property type="entry name" value="Peptidase_S66"/>
    <property type="match status" value="1"/>
</dbReference>
<evidence type="ECO:0000256" key="3">
    <source>
        <dbReference type="ARBA" id="ARBA00022670"/>
    </source>
</evidence>
<dbReference type="Gene3D" id="3.50.30.60">
    <property type="entry name" value="LD-carboxypeptidase A C-terminal domain-like"/>
    <property type="match status" value="1"/>
</dbReference>
<dbReference type="Pfam" id="PF17676">
    <property type="entry name" value="Peptidase_S66C"/>
    <property type="match status" value="1"/>
</dbReference>
<reference evidence="8 9" key="1">
    <citation type="submission" date="2020-12" db="EMBL/GenBank/DDBJ databases">
        <title>Streptomyces typhae sp. nov., a novel endophytic actinomycete isolated from the root of cattail pollen (Typha angustifolia L.).</title>
        <authorList>
            <person name="Peng C."/>
            <person name="Liu C."/>
        </authorList>
    </citation>
    <scope>NUCLEOTIDE SEQUENCE [LARGE SCALE GENOMIC DNA]</scope>
    <source>
        <strain evidence="8 9">JCM 4753</strain>
    </source>
</reference>
<comment type="caution">
    <text evidence="8">The sequence shown here is derived from an EMBL/GenBank/DDBJ whole genome shotgun (WGS) entry which is preliminary data.</text>
</comment>
<dbReference type="SUPFAM" id="SSF52317">
    <property type="entry name" value="Class I glutamine amidotransferase-like"/>
    <property type="match status" value="1"/>
</dbReference>
<feature type="domain" description="LD-carboxypeptidase C-terminal" evidence="7">
    <location>
        <begin position="180"/>
        <end position="297"/>
    </location>
</feature>
<evidence type="ECO:0000313" key="8">
    <source>
        <dbReference type="EMBL" id="MBJ3808288.1"/>
    </source>
</evidence>
<keyword evidence="5" id="KW-0720">Serine protease</keyword>
<dbReference type="PANTHER" id="PTHR30237:SF2">
    <property type="entry name" value="MUREIN TETRAPEPTIDE CARBOXYPEPTIDASE"/>
    <property type="match status" value="1"/>
</dbReference>
<dbReference type="EMBL" id="JAEKOZ010000007">
    <property type="protein sequence ID" value="MBJ3808288.1"/>
    <property type="molecule type" value="Genomic_DNA"/>
</dbReference>
<dbReference type="InterPro" id="IPR029062">
    <property type="entry name" value="Class_I_gatase-like"/>
</dbReference>
<keyword evidence="3" id="KW-0645">Protease</keyword>
<evidence type="ECO:0000259" key="6">
    <source>
        <dbReference type="Pfam" id="PF02016"/>
    </source>
</evidence>
<dbReference type="PIRSF" id="PIRSF028757">
    <property type="entry name" value="LD-carboxypeptidase"/>
    <property type="match status" value="1"/>
</dbReference>
<dbReference type="InterPro" id="IPR027461">
    <property type="entry name" value="Carboxypeptidase_A_C_sf"/>
</dbReference>
<dbReference type="PANTHER" id="PTHR30237">
    <property type="entry name" value="MURAMOYLTETRAPEPTIDE CARBOXYPEPTIDASE"/>
    <property type="match status" value="1"/>
</dbReference>
<organism evidence="8 9">
    <name type="scientific">Streptomyces flavofungini</name>
    <dbReference type="NCBI Taxonomy" id="68200"/>
    <lineage>
        <taxon>Bacteria</taxon>
        <taxon>Bacillati</taxon>
        <taxon>Actinomycetota</taxon>
        <taxon>Actinomycetes</taxon>
        <taxon>Kitasatosporales</taxon>
        <taxon>Streptomycetaceae</taxon>
        <taxon>Streptomyces</taxon>
    </lineage>
</organism>
<dbReference type="InterPro" id="IPR040449">
    <property type="entry name" value="Peptidase_S66_N"/>
</dbReference>